<reference evidence="2" key="1">
    <citation type="submission" date="2020-05" db="EMBL/GenBank/DDBJ databases">
        <authorList>
            <person name="Chiriac C."/>
            <person name="Salcher M."/>
            <person name="Ghai R."/>
            <person name="Kavagutti S V."/>
        </authorList>
    </citation>
    <scope>NUCLEOTIDE SEQUENCE</scope>
</reference>
<keyword evidence="1" id="KW-0812">Transmembrane</keyword>
<evidence type="ECO:0000313" key="2">
    <source>
        <dbReference type="EMBL" id="CAB4868232.1"/>
    </source>
</evidence>
<keyword evidence="1" id="KW-0472">Membrane</keyword>
<keyword evidence="1" id="KW-1133">Transmembrane helix</keyword>
<organism evidence="2">
    <name type="scientific">freshwater metagenome</name>
    <dbReference type="NCBI Taxonomy" id="449393"/>
    <lineage>
        <taxon>unclassified sequences</taxon>
        <taxon>metagenomes</taxon>
        <taxon>ecological metagenomes</taxon>
    </lineage>
</organism>
<accession>A0A6J7DB72</accession>
<name>A0A6J7DB72_9ZZZZ</name>
<evidence type="ECO:0000256" key="1">
    <source>
        <dbReference type="SAM" id="Phobius"/>
    </source>
</evidence>
<sequence length="422" mass="43022">MRRLGRDEGMTIVEAMAAAMVLLVGVIGTFTAFDGVRRLGTVSEKKESASRYVQSELESLRALGWTNLRLTAAVSASADSRGIVSGGTYAPPSGTAQPIVLAASGVTCTSSTCVTSGPQTWSTGIASGKIYRYVTCSYADATTTGDCNGKKAEFLRVTVAATIDGSDAPKNAIVASTIVVDPTAAPSYVGTSSNPVSSTTGSTIGAATGTTYYLTDSPVGATYAAPVTDHATRDTISATGVPDQLRTAVPAAPASGSLLPPSYSTDASPGADGGLSIVGTTNCTGTGVTQTHQWATPVLNAAAAVTATGNAALSLPSRSLNPSVAAPGGHLCIDIYSAALAANNTVSSSTLLGTYHYDLPNWPATTDLVTFPFRYLATNTTASIAAGRRLIVRMRTDSDNGNGIIAVYDHPNYPGSIQLETK</sequence>
<feature type="transmembrane region" description="Helical" evidence="1">
    <location>
        <begin position="12"/>
        <end position="33"/>
    </location>
</feature>
<gene>
    <name evidence="2" type="ORF">UFOPK3423_00596</name>
</gene>
<protein>
    <submittedName>
        <fullName evidence="2">Unannotated protein</fullName>
    </submittedName>
</protein>
<proteinExistence type="predicted"/>
<dbReference type="EMBL" id="CAFBLQ010000048">
    <property type="protein sequence ID" value="CAB4868232.1"/>
    <property type="molecule type" value="Genomic_DNA"/>
</dbReference>
<dbReference type="AlphaFoldDB" id="A0A6J7DB72"/>